<dbReference type="EMBL" id="DAEQIJ010000026">
    <property type="protein sequence ID" value="HBH2621728.1"/>
    <property type="molecule type" value="Genomic_DNA"/>
</dbReference>
<comment type="caution">
    <text evidence="1">The sequence shown here is derived from an EMBL/GenBank/DDBJ whole genome shotgun (WGS) entry which is preliminary data.</text>
</comment>
<dbReference type="AlphaFoldDB" id="A0A9P3YS62"/>
<dbReference type="Proteomes" id="UP000879542">
    <property type="component" value="Unassembled WGS sequence"/>
</dbReference>
<evidence type="ECO:0000313" key="1">
    <source>
        <dbReference type="EMBL" id="HBH2621728.1"/>
    </source>
</evidence>
<evidence type="ECO:0000313" key="2">
    <source>
        <dbReference type="Proteomes" id="UP000879542"/>
    </source>
</evidence>
<reference evidence="1" key="1">
    <citation type="journal article" date="2018" name="Genome Biol.">
        <title>SKESA: strategic k-mer extension for scrupulous assemblies.</title>
        <authorList>
            <person name="Souvorov A."/>
            <person name="Agarwala R."/>
            <person name="Lipman D.J."/>
        </authorList>
    </citation>
    <scope>NUCLEOTIDE SEQUENCE</scope>
    <source>
        <strain evidence="1">Clostridioides</strain>
    </source>
</reference>
<proteinExistence type="predicted"/>
<name>A0A9P3YS62_CLODI</name>
<dbReference type="RefSeq" id="WP_009894554.1">
    <property type="nucleotide sequence ID" value="NZ_BIMY01000032.1"/>
</dbReference>
<reference evidence="1" key="2">
    <citation type="submission" date="2021-06" db="EMBL/GenBank/DDBJ databases">
        <authorList>
            <consortium name="NCBI Pathogen Detection Project"/>
        </authorList>
    </citation>
    <scope>NUCLEOTIDE SEQUENCE</scope>
    <source>
        <strain evidence="1">Clostridioides</strain>
    </source>
</reference>
<protein>
    <submittedName>
        <fullName evidence="1">Uncharacterized protein</fullName>
    </submittedName>
</protein>
<gene>
    <name evidence="1" type="ORF">KRQ00_003537</name>
</gene>
<accession>A0A9P3YS62</accession>
<organism evidence="1 2">
    <name type="scientific">Clostridioides difficile</name>
    <name type="common">Peptoclostridium difficile</name>
    <dbReference type="NCBI Taxonomy" id="1496"/>
    <lineage>
        <taxon>Bacteria</taxon>
        <taxon>Bacillati</taxon>
        <taxon>Bacillota</taxon>
        <taxon>Clostridia</taxon>
        <taxon>Peptostreptococcales</taxon>
        <taxon>Peptostreptococcaceae</taxon>
        <taxon>Clostridioides</taxon>
    </lineage>
</organism>
<sequence length="51" mass="6043">MGELKLESKMNCTKNKKKVAISIHQMKKISKKDYVFLTDCIETFYMKIKEV</sequence>